<dbReference type="Proteomes" id="UP000076154">
    <property type="component" value="Unassembled WGS sequence"/>
</dbReference>
<keyword evidence="1" id="KW-1133">Transmembrane helix</keyword>
<sequence>METVPSPAATPPALERVLPYIISGTSAAISAVSAISHFTGFLISKATSSFLAFSPLPIIFYFLAPAFVFFEIATDVFLRFPYQVALYLLDAFYPIYVFCGVACITGALVGVTGRLVAGLLVDLSQGAYWMTPTPAPAPATPVAPVAVKKEKRVRRRRIRH</sequence>
<protein>
    <submittedName>
        <fullName evidence="2">Uncharacterized protein</fullName>
    </submittedName>
</protein>
<feature type="transmembrane region" description="Helical" evidence="1">
    <location>
        <begin position="93"/>
        <end position="121"/>
    </location>
</feature>
<organism evidence="2 3">
    <name type="scientific">Hypsizygus marmoreus</name>
    <name type="common">White beech mushroom</name>
    <name type="synonym">Agaricus marmoreus</name>
    <dbReference type="NCBI Taxonomy" id="39966"/>
    <lineage>
        <taxon>Eukaryota</taxon>
        <taxon>Fungi</taxon>
        <taxon>Dikarya</taxon>
        <taxon>Basidiomycota</taxon>
        <taxon>Agaricomycotina</taxon>
        <taxon>Agaricomycetes</taxon>
        <taxon>Agaricomycetidae</taxon>
        <taxon>Agaricales</taxon>
        <taxon>Tricholomatineae</taxon>
        <taxon>Lyophyllaceae</taxon>
        <taxon>Hypsizygus</taxon>
    </lineage>
</organism>
<reference evidence="2" key="1">
    <citation type="submission" date="2018-04" db="EMBL/GenBank/DDBJ databases">
        <title>Whole genome sequencing of Hypsizygus marmoreus.</title>
        <authorList>
            <person name="Choi I.-G."/>
            <person name="Min B."/>
            <person name="Kim J.-G."/>
            <person name="Kim S."/>
            <person name="Oh Y.-L."/>
            <person name="Kong W.-S."/>
            <person name="Park H."/>
            <person name="Jeong J."/>
            <person name="Song E.-S."/>
        </authorList>
    </citation>
    <scope>NUCLEOTIDE SEQUENCE [LARGE SCALE GENOMIC DNA]</scope>
    <source>
        <strain evidence="2">51987-8</strain>
    </source>
</reference>
<proteinExistence type="predicted"/>
<feature type="transmembrane region" description="Helical" evidence="1">
    <location>
        <begin position="50"/>
        <end position="73"/>
    </location>
</feature>
<evidence type="ECO:0000256" key="1">
    <source>
        <dbReference type="SAM" id="Phobius"/>
    </source>
</evidence>
<dbReference type="AlphaFoldDB" id="A0A369JA74"/>
<accession>A0A369JA74</accession>
<dbReference type="EMBL" id="LUEZ02000110">
    <property type="protein sequence ID" value="RDB17527.1"/>
    <property type="molecule type" value="Genomic_DNA"/>
</dbReference>
<gene>
    <name evidence="2" type="ORF">Hypma_001260</name>
</gene>
<evidence type="ECO:0000313" key="2">
    <source>
        <dbReference type="EMBL" id="RDB17527.1"/>
    </source>
</evidence>
<name>A0A369JA74_HYPMA</name>
<evidence type="ECO:0000313" key="3">
    <source>
        <dbReference type="Proteomes" id="UP000076154"/>
    </source>
</evidence>
<comment type="caution">
    <text evidence="2">The sequence shown here is derived from an EMBL/GenBank/DDBJ whole genome shotgun (WGS) entry which is preliminary data.</text>
</comment>
<feature type="transmembrane region" description="Helical" evidence="1">
    <location>
        <begin position="20"/>
        <end position="43"/>
    </location>
</feature>
<keyword evidence="3" id="KW-1185">Reference proteome</keyword>
<dbReference type="InParanoid" id="A0A369JA74"/>
<keyword evidence="1" id="KW-0472">Membrane</keyword>
<dbReference type="OrthoDB" id="3366475at2759"/>
<keyword evidence="1" id="KW-0812">Transmembrane</keyword>